<feature type="active site" description="Proton acceptor" evidence="6">
    <location>
        <position position="71"/>
    </location>
</feature>
<dbReference type="KEGG" id="pfer:IRI77_34625"/>
<dbReference type="GO" id="GO:0046872">
    <property type="term" value="F:metal ion binding"/>
    <property type="evidence" value="ECO:0007669"/>
    <property type="project" value="UniProtKB-UniRule"/>
</dbReference>
<dbReference type="GO" id="GO:0003951">
    <property type="term" value="F:NAD+ kinase activity"/>
    <property type="evidence" value="ECO:0007669"/>
    <property type="project" value="UniProtKB-UniRule"/>
</dbReference>
<keyword evidence="6" id="KW-0963">Cytoplasm</keyword>
<evidence type="ECO:0000313" key="7">
    <source>
        <dbReference type="EMBL" id="QOY87820.1"/>
    </source>
</evidence>
<accession>A0A7S7SL90</accession>
<comment type="similarity">
    <text evidence="6">Belongs to the NAD kinase family.</text>
</comment>
<feature type="binding site" evidence="6">
    <location>
        <position position="156"/>
    </location>
    <ligand>
        <name>NAD(+)</name>
        <dbReference type="ChEBI" id="CHEBI:57540"/>
    </ligand>
</feature>
<gene>
    <name evidence="6" type="primary">nadK</name>
    <name evidence="7" type="ORF">IRI77_34625</name>
</gene>
<reference evidence="7 8" key="1">
    <citation type="submission" date="2020-10" db="EMBL/GenBank/DDBJ databases">
        <title>Complete genome sequence of Paludibaculum fermentans P105T, a facultatively anaerobic acidobacterium capable of dissimilatory Fe(III) reduction.</title>
        <authorList>
            <person name="Dedysh S.N."/>
            <person name="Beletsky A.V."/>
            <person name="Kulichevskaya I.S."/>
            <person name="Mardanov A.V."/>
            <person name="Ravin N.V."/>
        </authorList>
    </citation>
    <scope>NUCLEOTIDE SEQUENCE [LARGE SCALE GENOMIC DNA]</scope>
    <source>
        <strain evidence="7 8">P105</strain>
    </source>
</reference>
<name>A0A7S7SL90_PALFE</name>
<dbReference type="EC" id="2.7.1.23" evidence="6"/>
<feature type="binding site" evidence="6">
    <location>
        <position position="173"/>
    </location>
    <ligand>
        <name>NAD(+)</name>
        <dbReference type="ChEBI" id="CHEBI:57540"/>
    </ligand>
</feature>
<evidence type="ECO:0000256" key="3">
    <source>
        <dbReference type="ARBA" id="ARBA00022857"/>
    </source>
</evidence>
<organism evidence="7 8">
    <name type="scientific">Paludibaculum fermentans</name>
    <dbReference type="NCBI Taxonomy" id="1473598"/>
    <lineage>
        <taxon>Bacteria</taxon>
        <taxon>Pseudomonadati</taxon>
        <taxon>Acidobacteriota</taxon>
        <taxon>Terriglobia</taxon>
        <taxon>Bryobacterales</taxon>
        <taxon>Bryobacteraceae</taxon>
        <taxon>Paludibaculum</taxon>
    </lineage>
</organism>
<keyword evidence="2 6" id="KW-0418">Kinase</keyword>
<feature type="binding site" evidence="6">
    <location>
        <begin position="186"/>
        <end position="191"/>
    </location>
    <ligand>
        <name>NAD(+)</name>
        <dbReference type="ChEBI" id="CHEBI:57540"/>
    </ligand>
</feature>
<dbReference type="Gene3D" id="3.40.50.10330">
    <property type="entry name" value="Probable inorganic polyphosphate/atp-NAD kinase, domain 1"/>
    <property type="match status" value="1"/>
</dbReference>
<keyword evidence="1 6" id="KW-0808">Transferase</keyword>
<dbReference type="HAMAP" id="MF_00361">
    <property type="entry name" value="NAD_kinase"/>
    <property type="match status" value="1"/>
</dbReference>
<dbReference type="InterPro" id="IPR002504">
    <property type="entry name" value="NADK"/>
</dbReference>
<dbReference type="Gene3D" id="2.60.200.30">
    <property type="entry name" value="Probable inorganic polyphosphate/atp-NAD kinase, domain 2"/>
    <property type="match status" value="1"/>
</dbReference>
<sequence>MEPIRTVGIISKPEVKQAEQLVPALLAWLDSHGVGYRVDLATQQYSSKDLPTVSREEVPDGCQLVIVLGGDGTLLSAARAIAGREIPLFAVNLGGLGFLTAISTEELFPELERALRNEHRIAKRRMLSCEVQRHGDVVAHYEALNDVVITKVNIARMIDLVCNVDAHFVCRYKADGLILSTPTGSTAYSLSAGGPIVFPSVGALCITPICPHTLTNRPVLVSDASVIQILNLASDDVAYLTIDGQVGEPLKEQDRVICRSSQHALSLIRPPRMLFFDVLRQKLKWGER</sequence>
<feature type="binding site" evidence="6">
    <location>
        <begin position="145"/>
        <end position="146"/>
    </location>
    <ligand>
        <name>NAD(+)</name>
        <dbReference type="ChEBI" id="CHEBI:57540"/>
    </ligand>
</feature>
<dbReference type="InterPro" id="IPR016064">
    <property type="entry name" value="NAD/diacylglycerol_kinase_sf"/>
</dbReference>
<evidence type="ECO:0000256" key="5">
    <source>
        <dbReference type="ARBA" id="ARBA00047925"/>
    </source>
</evidence>
<dbReference type="Pfam" id="PF01513">
    <property type="entry name" value="NAD_kinase"/>
    <property type="match status" value="1"/>
</dbReference>
<comment type="function">
    <text evidence="6">Involved in the regulation of the intracellular balance of NAD and NADP, and is a key enzyme in the biosynthesis of NADP. Catalyzes specifically the phosphorylation on 2'-hydroxyl of the adenosine moiety of NAD to yield NADP.</text>
</comment>
<dbReference type="GO" id="GO:0006741">
    <property type="term" value="P:NADP+ biosynthetic process"/>
    <property type="evidence" value="ECO:0007669"/>
    <property type="project" value="UniProtKB-UniRule"/>
</dbReference>
<evidence type="ECO:0000256" key="4">
    <source>
        <dbReference type="ARBA" id="ARBA00023027"/>
    </source>
</evidence>
<feature type="binding site" evidence="6">
    <location>
        <begin position="71"/>
        <end position="72"/>
    </location>
    <ligand>
        <name>NAD(+)</name>
        <dbReference type="ChEBI" id="CHEBI:57540"/>
    </ligand>
</feature>
<protein>
    <recommendedName>
        <fullName evidence="6">NAD kinase</fullName>
        <ecNumber evidence="6">2.7.1.23</ecNumber>
    </recommendedName>
    <alternativeName>
        <fullName evidence="6">ATP-dependent NAD kinase</fullName>
    </alternativeName>
</protein>
<dbReference type="EMBL" id="CP063849">
    <property type="protein sequence ID" value="QOY87820.1"/>
    <property type="molecule type" value="Genomic_DNA"/>
</dbReference>
<proteinExistence type="inferred from homology"/>
<keyword evidence="4 6" id="KW-0520">NAD</keyword>
<evidence type="ECO:0000256" key="1">
    <source>
        <dbReference type="ARBA" id="ARBA00022679"/>
    </source>
</evidence>
<evidence type="ECO:0000313" key="8">
    <source>
        <dbReference type="Proteomes" id="UP000593892"/>
    </source>
</evidence>
<dbReference type="InterPro" id="IPR017437">
    <property type="entry name" value="ATP-NAD_kinase_PpnK-typ_C"/>
</dbReference>
<dbReference type="Proteomes" id="UP000593892">
    <property type="component" value="Chromosome"/>
</dbReference>
<dbReference type="SUPFAM" id="SSF111331">
    <property type="entry name" value="NAD kinase/diacylglycerol kinase-like"/>
    <property type="match status" value="1"/>
</dbReference>
<comment type="cofactor">
    <cofactor evidence="6">
        <name>a divalent metal cation</name>
        <dbReference type="ChEBI" id="CHEBI:60240"/>
    </cofactor>
</comment>
<keyword evidence="6" id="KW-0067">ATP-binding</keyword>
<keyword evidence="3 6" id="KW-0521">NADP</keyword>
<dbReference type="GO" id="GO:0019674">
    <property type="term" value="P:NAD+ metabolic process"/>
    <property type="evidence" value="ECO:0007669"/>
    <property type="project" value="InterPro"/>
</dbReference>
<dbReference type="PANTHER" id="PTHR20275">
    <property type="entry name" value="NAD KINASE"/>
    <property type="match status" value="1"/>
</dbReference>
<keyword evidence="6" id="KW-0547">Nucleotide-binding</keyword>
<evidence type="ECO:0000256" key="2">
    <source>
        <dbReference type="ARBA" id="ARBA00022777"/>
    </source>
</evidence>
<feature type="binding site" evidence="6">
    <location>
        <position position="175"/>
    </location>
    <ligand>
        <name>NAD(+)</name>
        <dbReference type="ChEBI" id="CHEBI:57540"/>
    </ligand>
</feature>
<dbReference type="InterPro" id="IPR017438">
    <property type="entry name" value="ATP-NAD_kinase_N"/>
</dbReference>
<keyword evidence="8" id="KW-1185">Reference proteome</keyword>
<dbReference type="Pfam" id="PF20143">
    <property type="entry name" value="NAD_kinase_C"/>
    <property type="match status" value="1"/>
</dbReference>
<dbReference type="GO" id="GO:0051287">
    <property type="term" value="F:NAD binding"/>
    <property type="evidence" value="ECO:0007669"/>
    <property type="project" value="UniProtKB-ARBA"/>
</dbReference>
<dbReference type="AlphaFoldDB" id="A0A7S7SL90"/>
<dbReference type="GO" id="GO:0005737">
    <property type="term" value="C:cytoplasm"/>
    <property type="evidence" value="ECO:0007669"/>
    <property type="project" value="UniProtKB-SubCell"/>
</dbReference>
<evidence type="ECO:0000256" key="6">
    <source>
        <dbReference type="HAMAP-Rule" id="MF_00361"/>
    </source>
</evidence>
<feature type="binding site" evidence="6">
    <location>
        <position position="245"/>
    </location>
    <ligand>
        <name>NAD(+)</name>
        <dbReference type="ChEBI" id="CHEBI:57540"/>
    </ligand>
</feature>
<comment type="subcellular location">
    <subcellularLocation>
        <location evidence="6">Cytoplasm</location>
    </subcellularLocation>
</comment>
<comment type="catalytic activity">
    <reaction evidence="5 6">
        <text>NAD(+) + ATP = ADP + NADP(+) + H(+)</text>
        <dbReference type="Rhea" id="RHEA:18629"/>
        <dbReference type="ChEBI" id="CHEBI:15378"/>
        <dbReference type="ChEBI" id="CHEBI:30616"/>
        <dbReference type="ChEBI" id="CHEBI:57540"/>
        <dbReference type="ChEBI" id="CHEBI:58349"/>
        <dbReference type="ChEBI" id="CHEBI:456216"/>
        <dbReference type="EC" id="2.7.1.23"/>
    </reaction>
</comment>
<dbReference type="RefSeq" id="WP_194449487.1">
    <property type="nucleotide sequence ID" value="NZ_CP063849.1"/>
</dbReference>
<dbReference type="PANTHER" id="PTHR20275:SF0">
    <property type="entry name" value="NAD KINASE"/>
    <property type="match status" value="1"/>
</dbReference>
<comment type="caution">
    <text evidence="6">Lacks conserved residue(s) required for the propagation of feature annotation.</text>
</comment>
<dbReference type="GO" id="GO:0005524">
    <property type="term" value="F:ATP binding"/>
    <property type="evidence" value="ECO:0007669"/>
    <property type="project" value="UniProtKB-KW"/>
</dbReference>